<evidence type="ECO:0000256" key="1">
    <source>
        <dbReference type="ARBA" id="ARBA00005820"/>
    </source>
</evidence>
<feature type="DNA-binding region" description="OmpR/PhoB-type" evidence="3">
    <location>
        <begin position="1"/>
        <end position="100"/>
    </location>
</feature>
<comment type="caution">
    <text evidence="6">The sequence shown here is derived from an EMBL/GenBank/DDBJ whole genome shotgun (WGS) entry which is preliminary data.</text>
</comment>
<feature type="region of interest" description="Disordered" evidence="4">
    <location>
        <begin position="903"/>
        <end position="923"/>
    </location>
</feature>
<dbReference type="Proteomes" id="UP000565724">
    <property type="component" value="Unassembled WGS sequence"/>
</dbReference>
<feature type="domain" description="OmpR/PhoB-type" evidence="5">
    <location>
        <begin position="1"/>
        <end position="100"/>
    </location>
</feature>
<organism evidence="6 7">
    <name type="scientific">Cellulomonas humilata</name>
    <dbReference type="NCBI Taxonomy" id="144055"/>
    <lineage>
        <taxon>Bacteria</taxon>
        <taxon>Bacillati</taxon>
        <taxon>Actinomycetota</taxon>
        <taxon>Actinomycetes</taxon>
        <taxon>Micrococcales</taxon>
        <taxon>Cellulomonadaceae</taxon>
        <taxon>Cellulomonas</taxon>
    </lineage>
</organism>
<protein>
    <submittedName>
        <fullName evidence="6">Transcriptional regulator</fullName>
    </submittedName>
</protein>
<keyword evidence="7" id="KW-1185">Reference proteome</keyword>
<dbReference type="EMBL" id="JABMCI010000067">
    <property type="protein sequence ID" value="NUU18533.1"/>
    <property type="molecule type" value="Genomic_DNA"/>
</dbReference>
<dbReference type="GO" id="GO:0006355">
    <property type="term" value="P:regulation of DNA-templated transcription"/>
    <property type="evidence" value="ECO:0007669"/>
    <property type="project" value="InterPro"/>
</dbReference>
<evidence type="ECO:0000259" key="5">
    <source>
        <dbReference type="PROSITE" id="PS51755"/>
    </source>
</evidence>
<dbReference type="SUPFAM" id="SSF46894">
    <property type="entry name" value="C-terminal effector domain of the bipartite response regulators"/>
    <property type="match status" value="1"/>
</dbReference>
<evidence type="ECO:0000313" key="7">
    <source>
        <dbReference type="Proteomes" id="UP000565724"/>
    </source>
</evidence>
<dbReference type="SUPFAM" id="SSF52540">
    <property type="entry name" value="P-loop containing nucleoside triphosphate hydrolases"/>
    <property type="match status" value="1"/>
</dbReference>
<dbReference type="Pfam" id="PF03704">
    <property type="entry name" value="BTAD"/>
    <property type="match status" value="1"/>
</dbReference>
<dbReference type="SUPFAM" id="SSF48452">
    <property type="entry name" value="TPR-like"/>
    <property type="match status" value="2"/>
</dbReference>
<dbReference type="InterPro" id="IPR027417">
    <property type="entry name" value="P-loop_NTPase"/>
</dbReference>
<gene>
    <name evidence="6" type="ORF">HP550_14855</name>
</gene>
<dbReference type="GO" id="GO:0003677">
    <property type="term" value="F:DNA binding"/>
    <property type="evidence" value="ECO:0007669"/>
    <property type="project" value="UniProtKB-UniRule"/>
</dbReference>
<proteinExistence type="inferred from homology"/>
<evidence type="ECO:0000256" key="2">
    <source>
        <dbReference type="ARBA" id="ARBA00023125"/>
    </source>
</evidence>
<dbReference type="InterPro" id="IPR005158">
    <property type="entry name" value="BTAD"/>
</dbReference>
<dbReference type="GO" id="GO:0000160">
    <property type="term" value="P:phosphorelay signal transduction system"/>
    <property type="evidence" value="ECO:0007669"/>
    <property type="project" value="InterPro"/>
</dbReference>
<keyword evidence="2 3" id="KW-0238">DNA-binding</keyword>
<reference evidence="6 7" key="1">
    <citation type="submission" date="2020-05" db="EMBL/GenBank/DDBJ databases">
        <title>Genome Sequencing of Type Strains.</title>
        <authorList>
            <person name="Lemaire J.F."/>
            <person name="Inderbitzin P."/>
            <person name="Gregorio O.A."/>
            <person name="Collins S.B."/>
            <person name="Wespe N."/>
            <person name="Knight-Connoni V."/>
        </authorList>
    </citation>
    <scope>NUCLEOTIDE SEQUENCE [LARGE SCALE GENOMIC DNA]</scope>
    <source>
        <strain evidence="6 7">ATCC 25174</strain>
    </source>
</reference>
<dbReference type="Pfam" id="PF00486">
    <property type="entry name" value="Trans_reg_C"/>
    <property type="match status" value="1"/>
</dbReference>
<dbReference type="SMART" id="SM00862">
    <property type="entry name" value="Trans_reg_C"/>
    <property type="match status" value="1"/>
</dbReference>
<accession>A0A7Y6DYD3</accession>
<name>A0A7Y6DYD3_9CELL</name>
<dbReference type="PANTHER" id="PTHR47691:SF3">
    <property type="entry name" value="HTH-TYPE TRANSCRIPTIONAL REGULATOR RV0890C-RELATED"/>
    <property type="match status" value="1"/>
</dbReference>
<dbReference type="RefSeq" id="WP_175348449.1">
    <property type="nucleotide sequence ID" value="NZ_JABMCI010000067.1"/>
</dbReference>
<sequence>MSATVPSVPLRVDVLGPLRVQVDGSAVDVPGPRRRAVLALLALAEGRAVAADDLVDALWPTDPPESARQAIQTHVSRLRAHLGPAADRLETSPGGYRLRLAAAELDLSHARSLLSAARSRSAHDPGGALAGLHEACALWRGPVLADLADVAPIAVSIEECARLQREVAGTLVASAVDAGRAADVVDLATAAHAADPLDEAAAIALMRTLAAVARPAEALQVGRELRRRLADETGLDPSAAVGELERVIAGGGSGRVPASSLAARPPTRLIGRAAEVAALHRVLADERLVTLVGTGGVGKTRLAQEVLARAPAVTALLLAPVTDPGALPSALAAALRLDVVQGDVLEACAAVLDAQPGMLLVDNCEHLLDPVRDLLSTLLPACPRLTVLATSREPLGLPGEHTVRLAPLPLPGGDGDPSTVASVALFLERAARVRTATATSAADLALVADIVRRLDGVPLAIELAASRLSAFSLRDLHDRLDRSLDLLGAGRPTGDSRHRTLRSTVEWSYRLLSPDEQRLFRHVAPFVDGLDLEAAEWLAADLGLPGDPGAALSRLVDASMVDAQFEVRTRYRMLETLRAFALDRISAAGEDDESADRMLRWGVRLAAGIEAGLAGDDESDADATLRRELANLRAVWQLARRRGAVDAAADVVVSLYGAIAYRDLLEIRAWAEELAADPALAGHPRAAGVHGAAAEAAYQRGDLDRAATLARTGLAQATDDLGRWSCHVPWSVVALARGSFPEAVEHALAATRESRRSDPFGVAALAELYAGNASRARSLGDAALARAVSPTERAWAAYVAGEIENATGHADVAERDYRRAIGLARGAGATFLVGVATVGLLTAVADLGRVDEALRGYRDVIRYFARTGNWTHLWATLRNLADLLRRTGDDDAARLLSAAADAAPDAPAAGPGAAAVPSTGAGTPPTRAAVLAAALRAIDERIG</sequence>
<dbReference type="Gene3D" id="1.25.40.10">
    <property type="entry name" value="Tetratricopeptide repeat domain"/>
    <property type="match status" value="2"/>
</dbReference>
<dbReference type="PANTHER" id="PTHR47691">
    <property type="entry name" value="REGULATOR-RELATED"/>
    <property type="match status" value="1"/>
</dbReference>
<dbReference type="InterPro" id="IPR036388">
    <property type="entry name" value="WH-like_DNA-bd_sf"/>
</dbReference>
<evidence type="ECO:0000256" key="4">
    <source>
        <dbReference type="SAM" id="MobiDB-lite"/>
    </source>
</evidence>
<dbReference type="InterPro" id="IPR011990">
    <property type="entry name" value="TPR-like_helical_dom_sf"/>
</dbReference>
<dbReference type="PROSITE" id="PS51755">
    <property type="entry name" value="OMPR_PHOB"/>
    <property type="match status" value="1"/>
</dbReference>
<evidence type="ECO:0000313" key="6">
    <source>
        <dbReference type="EMBL" id="NUU18533.1"/>
    </source>
</evidence>
<dbReference type="InterPro" id="IPR016032">
    <property type="entry name" value="Sig_transdc_resp-reg_C-effctor"/>
</dbReference>
<evidence type="ECO:0000256" key="3">
    <source>
        <dbReference type="PROSITE-ProRule" id="PRU01091"/>
    </source>
</evidence>
<dbReference type="Gene3D" id="3.40.50.300">
    <property type="entry name" value="P-loop containing nucleotide triphosphate hydrolases"/>
    <property type="match status" value="1"/>
</dbReference>
<dbReference type="Gene3D" id="1.10.10.10">
    <property type="entry name" value="Winged helix-like DNA-binding domain superfamily/Winged helix DNA-binding domain"/>
    <property type="match status" value="1"/>
</dbReference>
<comment type="similarity">
    <text evidence="1">Belongs to the AfsR/DnrI/RedD regulatory family.</text>
</comment>
<dbReference type="AlphaFoldDB" id="A0A7Y6DYD3"/>
<dbReference type="SMART" id="SM01043">
    <property type="entry name" value="BTAD"/>
    <property type="match status" value="1"/>
</dbReference>
<dbReference type="InterPro" id="IPR001867">
    <property type="entry name" value="OmpR/PhoB-type_DNA-bd"/>
</dbReference>